<dbReference type="Gene3D" id="3.40.30.10">
    <property type="entry name" value="Glutaredoxin"/>
    <property type="match status" value="1"/>
</dbReference>
<protein>
    <submittedName>
        <fullName evidence="8">Disulfide bond formation protein</fullName>
    </submittedName>
</protein>
<accession>A0A365PBL2</accession>
<evidence type="ECO:0000256" key="6">
    <source>
        <dbReference type="SAM" id="Phobius"/>
    </source>
</evidence>
<dbReference type="PANTHER" id="PTHR13887">
    <property type="entry name" value="GLUTATHIONE S-TRANSFERASE KAPPA"/>
    <property type="match status" value="1"/>
</dbReference>
<dbReference type="Pfam" id="PF13462">
    <property type="entry name" value="Thioredoxin_4"/>
    <property type="match status" value="1"/>
</dbReference>
<keyword evidence="6" id="KW-0812">Transmembrane</keyword>
<dbReference type="SUPFAM" id="SSF52833">
    <property type="entry name" value="Thioredoxin-like"/>
    <property type="match status" value="1"/>
</dbReference>
<feature type="transmembrane region" description="Helical" evidence="6">
    <location>
        <begin position="21"/>
        <end position="42"/>
    </location>
</feature>
<sequence>MSTNQPLARHTLEAKYRRATIRNWILGAIAVFLGIVVLAQTLTGQSPTTGTSVAAESADGAQTTGGDMEFVRREADDPKAIGDVDAPVVLTEWIDLRCPFCASFSRDTLPVLIEEYVDTGRVRIEFTDVAYFGEQSEDGSVALQAAANQNKYMEYVTAVFDAAPDSGHPDLTREVLIDFAEQVDVPDMEKFTADLDDPQIRAQAEAETRNAQQLGVTAVPFFVAGQAALSGAQPVATFREYLDEALAAVE</sequence>
<dbReference type="InterPro" id="IPR036249">
    <property type="entry name" value="Thioredoxin-like_sf"/>
</dbReference>
<keyword evidence="6" id="KW-1133">Transmembrane helix</keyword>
<dbReference type="GO" id="GO:0016491">
    <property type="term" value="F:oxidoreductase activity"/>
    <property type="evidence" value="ECO:0007669"/>
    <property type="project" value="UniProtKB-KW"/>
</dbReference>
<keyword evidence="5" id="KW-0676">Redox-active center</keyword>
<dbReference type="InterPro" id="IPR012336">
    <property type="entry name" value="Thioredoxin-like_fold"/>
</dbReference>
<keyword evidence="4" id="KW-1015">Disulfide bond</keyword>
<evidence type="ECO:0000256" key="5">
    <source>
        <dbReference type="ARBA" id="ARBA00023284"/>
    </source>
</evidence>
<dbReference type="AlphaFoldDB" id="A0A365PBL2"/>
<evidence type="ECO:0000256" key="1">
    <source>
        <dbReference type="ARBA" id="ARBA00005791"/>
    </source>
</evidence>
<keyword evidence="3" id="KW-0560">Oxidoreductase</keyword>
<evidence type="ECO:0000259" key="7">
    <source>
        <dbReference type="Pfam" id="PF13462"/>
    </source>
</evidence>
<dbReference type="Proteomes" id="UP000252187">
    <property type="component" value="Unassembled WGS sequence"/>
</dbReference>
<feature type="domain" description="Thioredoxin-like fold" evidence="7">
    <location>
        <begin position="78"/>
        <end position="244"/>
    </location>
</feature>
<proteinExistence type="inferred from homology"/>
<keyword evidence="2" id="KW-0732">Signal</keyword>
<keyword evidence="6" id="KW-0472">Membrane</keyword>
<name>A0A365PBL2_9ACTN</name>
<evidence type="ECO:0000256" key="3">
    <source>
        <dbReference type="ARBA" id="ARBA00023002"/>
    </source>
</evidence>
<evidence type="ECO:0000256" key="2">
    <source>
        <dbReference type="ARBA" id="ARBA00022729"/>
    </source>
</evidence>
<dbReference type="EMBL" id="QNTT01000014">
    <property type="protein sequence ID" value="RBA37316.1"/>
    <property type="molecule type" value="Genomic_DNA"/>
</dbReference>
<evidence type="ECO:0000256" key="4">
    <source>
        <dbReference type="ARBA" id="ARBA00023157"/>
    </source>
</evidence>
<comment type="similarity">
    <text evidence="1">Belongs to the thioredoxin family. DsbA subfamily.</text>
</comment>
<evidence type="ECO:0000313" key="9">
    <source>
        <dbReference type="Proteomes" id="UP000252187"/>
    </source>
</evidence>
<reference evidence="8 9" key="1">
    <citation type="submission" date="2018-06" db="EMBL/GenBank/DDBJ databases">
        <title>Whole genome sequencing of four bacterial strains from South Shetland trench revealing bio-synthetic gene clusters.</title>
        <authorList>
            <person name="Abdel-Mageed W.M."/>
            <person name="Lehri B."/>
            <person name="Jarmusch S.A."/>
            <person name="Miranda K."/>
            <person name="Goodfellow M."/>
            <person name="Jaspars M."/>
            <person name="Karlyshev A.V."/>
        </authorList>
    </citation>
    <scope>NUCLEOTIDE SEQUENCE [LARGE SCALE GENOMIC DNA]</scope>
    <source>
        <strain evidence="8 9">SST1</strain>
    </source>
</reference>
<comment type="caution">
    <text evidence="8">The sequence shown here is derived from an EMBL/GenBank/DDBJ whole genome shotgun (WGS) entry which is preliminary data.</text>
</comment>
<dbReference type="PANTHER" id="PTHR13887:SF14">
    <property type="entry name" value="DISULFIDE BOND FORMATION PROTEIN D"/>
    <property type="match status" value="1"/>
</dbReference>
<evidence type="ECO:0000313" key="8">
    <source>
        <dbReference type="EMBL" id="RBA37316.1"/>
    </source>
</evidence>
<organism evidence="8 9">
    <name type="scientific">Dietzia maris</name>
    <dbReference type="NCBI Taxonomy" id="37915"/>
    <lineage>
        <taxon>Bacteria</taxon>
        <taxon>Bacillati</taxon>
        <taxon>Actinomycetota</taxon>
        <taxon>Actinomycetes</taxon>
        <taxon>Mycobacteriales</taxon>
        <taxon>Dietziaceae</taxon>
        <taxon>Dietzia</taxon>
    </lineage>
</organism>
<gene>
    <name evidence="8" type="ORF">DQ226_07060</name>
</gene>